<comment type="caution">
    <text evidence="6">The sequence shown here is derived from an EMBL/GenBank/DDBJ whole genome shotgun (WGS) entry which is preliminary data.</text>
</comment>
<dbReference type="EMBL" id="VSDO01000003">
    <property type="protein sequence ID" value="TYA11801.1"/>
    <property type="molecule type" value="Genomic_DNA"/>
</dbReference>
<dbReference type="Gene3D" id="3.90.550.10">
    <property type="entry name" value="Spore Coat Polysaccharide Biosynthesis Protein SpsA, Chain A"/>
    <property type="match status" value="1"/>
</dbReference>
<evidence type="ECO:0000259" key="5">
    <source>
        <dbReference type="Pfam" id="PF00535"/>
    </source>
</evidence>
<keyword evidence="4 6" id="KW-0808">Transferase</keyword>
<reference evidence="6 7" key="1">
    <citation type="submission" date="2019-08" db="EMBL/GenBank/DDBJ databases">
        <title>Genome sequencing of Paenibacillus faecis DSM 23593(T).</title>
        <authorList>
            <person name="Kook J.-K."/>
            <person name="Park S.-N."/>
            <person name="Lim Y.K."/>
        </authorList>
    </citation>
    <scope>NUCLEOTIDE SEQUENCE [LARGE SCALE GENOMIC DNA]</scope>
    <source>
        <strain evidence="6 7">DSM 23593</strain>
    </source>
</reference>
<dbReference type="Pfam" id="PF00535">
    <property type="entry name" value="Glycos_transf_2"/>
    <property type="match status" value="1"/>
</dbReference>
<dbReference type="RefSeq" id="WP_148452773.1">
    <property type="nucleotide sequence ID" value="NZ_VSDO01000003.1"/>
</dbReference>
<comment type="pathway">
    <text evidence="1">Cell wall biogenesis; cell wall polysaccharide biosynthesis.</text>
</comment>
<evidence type="ECO:0000256" key="4">
    <source>
        <dbReference type="ARBA" id="ARBA00022679"/>
    </source>
</evidence>
<evidence type="ECO:0000313" key="6">
    <source>
        <dbReference type="EMBL" id="TYA11801.1"/>
    </source>
</evidence>
<dbReference type="SUPFAM" id="SSF53448">
    <property type="entry name" value="Nucleotide-diphospho-sugar transferases"/>
    <property type="match status" value="1"/>
</dbReference>
<dbReference type="GO" id="GO:0016757">
    <property type="term" value="F:glycosyltransferase activity"/>
    <property type="evidence" value="ECO:0007669"/>
    <property type="project" value="UniProtKB-KW"/>
</dbReference>
<gene>
    <name evidence="6" type="ORF">FRY98_13680</name>
</gene>
<dbReference type="Proteomes" id="UP000325218">
    <property type="component" value="Unassembled WGS sequence"/>
</dbReference>
<dbReference type="OrthoDB" id="9771846at2"/>
<protein>
    <submittedName>
        <fullName evidence="6">Glycosyltransferase family 2 protein</fullName>
    </submittedName>
</protein>
<organism evidence="6 7">
    <name type="scientific">Paenibacillus faecis</name>
    <dbReference type="NCBI Taxonomy" id="862114"/>
    <lineage>
        <taxon>Bacteria</taxon>
        <taxon>Bacillati</taxon>
        <taxon>Bacillota</taxon>
        <taxon>Bacilli</taxon>
        <taxon>Bacillales</taxon>
        <taxon>Paenibacillaceae</taxon>
        <taxon>Paenibacillus</taxon>
    </lineage>
</organism>
<dbReference type="PANTHER" id="PTHR43179:SF12">
    <property type="entry name" value="GALACTOFURANOSYLTRANSFERASE GLFT2"/>
    <property type="match status" value="1"/>
</dbReference>
<sequence>MPSTPTVTIHIVTYNSAEDIEACLNAVLRQTYELQKIIVIDNASVDGTVGRVLKYIERTESQIIQLVPNPSNIGFASAHNQAIRMTESDYVLVLNPDVELEASYVERLVGEMERQPGIGSSTGLLLFQDAPEIVDSTGLVMNRIWRAFDRGAGEPRQQWSASGEVFGVSGAAAIYSRIMIDDISIQGQFFDEDFFAYKEDVDVAWRAGLLGWKAYYCAEALGIHKRGWKKGQRGARPLFIRQRSFINRYKMIYKNLSGAGWVRNLPQLLAYEIAVHGYMLLREPKVLGAWVDFWRQRPNLRAKRRELKEKVLNKNQK</sequence>
<name>A0A5D0CPH9_9BACL</name>
<evidence type="ECO:0000313" key="7">
    <source>
        <dbReference type="Proteomes" id="UP000325218"/>
    </source>
</evidence>
<keyword evidence="3" id="KW-0328">Glycosyltransferase</keyword>
<keyword evidence="7" id="KW-1185">Reference proteome</keyword>
<dbReference type="InterPro" id="IPR001173">
    <property type="entry name" value="Glyco_trans_2-like"/>
</dbReference>
<dbReference type="InterPro" id="IPR029044">
    <property type="entry name" value="Nucleotide-diphossugar_trans"/>
</dbReference>
<evidence type="ECO:0000256" key="3">
    <source>
        <dbReference type="ARBA" id="ARBA00022676"/>
    </source>
</evidence>
<comment type="similarity">
    <text evidence="2">Belongs to the glycosyltransferase 2 family.</text>
</comment>
<feature type="domain" description="Glycosyltransferase 2-like" evidence="5">
    <location>
        <begin position="8"/>
        <end position="116"/>
    </location>
</feature>
<dbReference type="CDD" id="cd04186">
    <property type="entry name" value="GT_2_like_c"/>
    <property type="match status" value="1"/>
</dbReference>
<dbReference type="PANTHER" id="PTHR43179">
    <property type="entry name" value="RHAMNOSYLTRANSFERASE WBBL"/>
    <property type="match status" value="1"/>
</dbReference>
<dbReference type="AlphaFoldDB" id="A0A5D0CPH9"/>
<accession>A0A5D0CPH9</accession>
<evidence type="ECO:0000256" key="2">
    <source>
        <dbReference type="ARBA" id="ARBA00006739"/>
    </source>
</evidence>
<proteinExistence type="inferred from homology"/>
<evidence type="ECO:0000256" key="1">
    <source>
        <dbReference type="ARBA" id="ARBA00004776"/>
    </source>
</evidence>